<organism evidence="1 2">
    <name type="scientific">Nephila pilipes</name>
    <name type="common">Giant wood spider</name>
    <name type="synonym">Nephila maculata</name>
    <dbReference type="NCBI Taxonomy" id="299642"/>
    <lineage>
        <taxon>Eukaryota</taxon>
        <taxon>Metazoa</taxon>
        <taxon>Ecdysozoa</taxon>
        <taxon>Arthropoda</taxon>
        <taxon>Chelicerata</taxon>
        <taxon>Arachnida</taxon>
        <taxon>Araneae</taxon>
        <taxon>Araneomorphae</taxon>
        <taxon>Entelegynae</taxon>
        <taxon>Araneoidea</taxon>
        <taxon>Nephilidae</taxon>
        <taxon>Nephila</taxon>
    </lineage>
</organism>
<dbReference type="EMBL" id="BMAW01015040">
    <property type="protein sequence ID" value="GFT41675.1"/>
    <property type="molecule type" value="Genomic_DNA"/>
</dbReference>
<dbReference type="Proteomes" id="UP000887013">
    <property type="component" value="Unassembled WGS sequence"/>
</dbReference>
<evidence type="ECO:0000313" key="2">
    <source>
        <dbReference type="Proteomes" id="UP000887013"/>
    </source>
</evidence>
<name>A0A8X6NZH2_NEPPI</name>
<gene>
    <name evidence="1" type="ORF">NPIL_79791</name>
</gene>
<comment type="caution">
    <text evidence="1">The sequence shown here is derived from an EMBL/GenBank/DDBJ whole genome shotgun (WGS) entry which is preliminary data.</text>
</comment>
<keyword evidence="2" id="KW-1185">Reference proteome</keyword>
<dbReference type="AlphaFoldDB" id="A0A8X6NZH2"/>
<sequence>MAHDNSIQFKNTILQMNLEVRDLWDEEPRWGKALNHRQSSREESFHFVRGEASEWSCGGVAVLTSGRGWRWDAQMKNFDWRVVNGSIGCP</sequence>
<protein>
    <submittedName>
        <fullName evidence="1">Uncharacterized protein</fullName>
    </submittedName>
</protein>
<accession>A0A8X6NZH2</accession>
<proteinExistence type="predicted"/>
<reference evidence="1" key="1">
    <citation type="submission" date="2020-08" db="EMBL/GenBank/DDBJ databases">
        <title>Multicomponent nature underlies the extraordinary mechanical properties of spider dragline silk.</title>
        <authorList>
            <person name="Kono N."/>
            <person name="Nakamura H."/>
            <person name="Mori M."/>
            <person name="Yoshida Y."/>
            <person name="Ohtoshi R."/>
            <person name="Malay A.D."/>
            <person name="Moran D.A.P."/>
            <person name="Tomita M."/>
            <person name="Numata K."/>
            <person name="Arakawa K."/>
        </authorList>
    </citation>
    <scope>NUCLEOTIDE SEQUENCE</scope>
</reference>
<evidence type="ECO:0000313" key="1">
    <source>
        <dbReference type="EMBL" id="GFT41675.1"/>
    </source>
</evidence>